<evidence type="ECO:0000259" key="1">
    <source>
        <dbReference type="Pfam" id="PF01243"/>
    </source>
</evidence>
<keyword evidence="3" id="KW-1185">Reference proteome</keyword>
<evidence type="ECO:0000313" key="2">
    <source>
        <dbReference type="EMBL" id="AEF41989.1"/>
    </source>
</evidence>
<dbReference type="SUPFAM" id="SSF50475">
    <property type="entry name" value="FMN-binding split barrel"/>
    <property type="match status" value="1"/>
</dbReference>
<dbReference type="Proteomes" id="UP000009235">
    <property type="component" value="Chromosome"/>
</dbReference>
<dbReference type="PANTHER" id="PTHR42815:SF2">
    <property type="entry name" value="FAD-BINDING, PUTATIVE (AFU_ORTHOLOGUE AFUA_6G07600)-RELATED"/>
    <property type="match status" value="1"/>
</dbReference>
<dbReference type="HOGENOM" id="CLU_085054_1_0_11"/>
<gene>
    <name evidence="2" type="ordered locus">AS9A_3551</name>
</gene>
<evidence type="ECO:0000313" key="3">
    <source>
        <dbReference type="Proteomes" id="UP000009235"/>
    </source>
</evidence>
<dbReference type="Pfam" id="PF01243">
    <property type="entry name" value="PNPOx_N"/>
    <property type="match status" value="1"/>
</dbReference>
<dbReference type="NCBIfam" id="TIGR04025">
    <property type="entry name" value="PPOX_FMN_DR2398"/>
    <property type="match status" value="1"/>
</dbReference>
<protein>
    <submittedName>
        <fullName evidence="2">Pyridoxamine 5'-phosphate oxidase, FMN-binding protein</fullName>
    </submittedName>
</protein>
<dbReference type="AlphaFoldDB" id="F6ERB1"/>
<dbReference type="eggNOG" id="COG3576">
    <property type="taxonomic scope" value="Bacteria"/>
</dbReference>
<sequence>MPASSPQHSSTGPTPYRAVTDGVRLRALLGDVAARASTKERHTLHARDREWLALSPFCIIATSDMHGNCDASPKGDPPGFVHVIDNSTIAVPERPGNRRGDGYHNILENPHAGIISLIPGRNETLRINGRAHLVEDAPFFDQLVVKGHRPILAIVVEIDTIFFHCAKAFMRSSLWKPSSWKPDTLPPIAQLTKEVQPQAGSLESLEKYYSPENYTRKLYSDE</sequence>
<name>F6ERB1_HOYSD</name>
<dbReference type="RefSeq" id="WP_013808338.1">
    <property type="nucleotide sequence ID" value="NC_015564.1"/>
</dbReference>
<dbReference type="Gene3D" id="2.30.110.10">
    <property type="entry name" value="Electron Transport, Fmn-binding Protein, Chain A"/>
    <property type="match status" value="1"/>
</dbReference>
<dbReference type="KEGG" id="asd:AS9A_3551"/>
<dbReference type="PANTHER" id="PTHR42815">
    <property type="entry name" value="FAD-BINDING, PUTATIVE (AFU_ORTHOLOGUE AFUA_6G07600)-RELATED"/>
    <property type="match status" value="1"/>
</dbReference>
<reference evidence="2 3" key="1">
    <citation type="journal article" date="2011" name="J. Bacteriol.">
        <title>Complete genome sequence of Amycolicicoccus subflavus DQS3-9A1T, an actinomycete isolated from crude oil-polluted soil.</title>
        <authorList>
            <person name="Cai M."/>
            <person name="Chen W.M."/>
            <person name="Nie Y."/>
            <person name="Chi C.Q."/>
            <person name="Wang Y.N."/>
            <person name="Tang Y.Q."/>
            <person name="Li G.Y."/>
            <person name="Wu X.L."/>
        </authorList>
    </citation>
    <scope>NUCLEOTIDE SEQUENCE [LARGE SCALE GENOMIC DNA]</scope>
    <source>
        <strain evidence="3">DSM 45089 / DQS3-9A1</strain>
    </source>
</reference>
<accession>F6ERB1</accession>
<dbReference type="InterPro" id="IPR012349">
    <property type="entry name" value="Split_barrel_FMN-bd"/>
</dbReference>
<organism evidence="2 3">
    <name type="scientific">Hoyosella subflava (strain DSM 45089 / JCM 17490 / NBRC 109087 / DQS3-9A1)</name>
    <name type="common">Amycolicicoccus subflavus</name>
    <dbReference type="NCBI Taxonomy" id="443218"/>
    <lineage>
        <taxon>Bacteria</taxon>
        <taxon>Bacillati</taxon>
        <taxon>Actinomycetota</taxon>
        <taxon>Actinomycetes</taxon>
        <taxon>Mycobacteriales</taxon>
        <taxon>Hoyosellaceae</taxon>
        <taxon>Hoyosella</taxon>
    </lineage>
</organism>
<feature type="domain" description="Pyridoxamine 5'-phosphate oxidase N-terminal" evidence="1">
    <location>
        <begin position="48"/>
        <end position="164"/>
    </location>
</feature>
<dbReference type="EMBL" id="CP002786">
    <property type="protein sequence ID" value="AEF41989.1"/>
    <property type="molecule type" value="Genomic_DNA"/>
</dbReference>
<dbReference type="InterPro" id="IPR024029">
    <property type="entry name" value="Pyridox_Oxase_FMN-dep"/>
</dbReference>
<proteinExistence type="predicted"/>
<dbReference type="InterPro" id="IPR011576">
    <property type="entry name" value="Pyridox_Oxase_N"/>
</dbReference>
<dbReference type="OrthoDB" id="9790331at2"/>